<keyword evidence="2" id="KW-0812">Transmembrane</keyword>
<gene>
    <name evidence="4" type="ORF">HID58_089664</name>
</gene>
<keyword evidence="2" id="KW-1133">Transmembrane helix</keyword>
<dbReference type="PANTHER" id="PTHR31425">
    <property type="entry name" value="PHOSPHORIBOSYLANTHRANILATE TRANSFERASE ISOFORM 1"/>
    <property type="match status" value="1"/>
</dbReference>
<feature type="non-terminal residue" evidence="4">
    <location>
        <position position="1"/>
    </location>
</feature>
<dbReference type="EMBL" id="JAGKQM010000019">
    <property type="protein sequence ID" value="KAH0861403.1"/>
    <property type="molecule type" value="Genomic_DNA"/>
</dbReference>
<name>A0ABQ7Y272_BRANA</name>
<dbReference type="PANTHER" id="PTHR31425:SF37">
    <property type="entry name" value="FT-INTERACTING PROTEIN 1"/>
    <property type="match status" value="1"/>
</dbReference>
<keyword evidence="2" id="KW-0472">Membrane</keyword>
<evidence type="ECO:0000256" key="2">
    <source>
        <dbReference type="SAM" id="Phobius"/>
    </source>
</evidence>
<protein>
    <recommendedName>
        <fullName evidence="3">Multiple C2 domain-containing protein</fullName>
    </recommendedName>
</protein>
<organism evidence="4 5">
    <name type="scientific">Brassica napus</name>
    <name type="common">Rape</name>
    <dbReference type="NCBI Taxonomy" id="3708"/>
    <lineage>
        <taxon>Eukaryota</taxon>
        <taxon>Viridiplantae</taxon>
        <taxon>Streptophyta</taxon>
        <taxon>Embryophyta</taxon>
        <taxon>Tracheophyta</taxon>
        <taxon>Spermatophyta</taxon>
        <taxon>Magnoliopsida</taxon>
        <taxon>eudicotyledons</taxon>
        <taxon>Gunneridae</taxon>
        <taxon>Pentapetalae</taxon>
        <taxon>rosids</taxon>
        <taxon>malvids</taxon>
        <taxon>Brassicales</taxon>
        <taxon>Brassicaceae</taxon>
        <taxon>Brassiceae</taxon>
        <taxon>Brassica</taxon>
    </lineage>
</organism>
<evidence type="ECO:0000256" key="1">
    <source>
        <dbReference type="ARBA" id="ARBA00022737"/>
    </source>
</evidence>
<proteinExistence type="predicted"/>
<dbReference type="InterPro" id="IPR013583">
    <property type="entry name" value="MCTP_C"/>
</dbReference>
<accession>A0ABQ7Y272</accession>
<feature type="domain" description="Multiple C2" evidence="3">
    <location>
        <begin position="113"/>
        <end position="251"/>
    </location>
</feature>
<dbReference type="Pfam" id="PF08372">
    <property type="entry name" value="PRT_C"/>
    <property type="match status" value="1"/>
</dbReference>
<evidence type="ECO:0000259" key="3">
    <source>
        <dbReference type="Pfam" id="PF08372"/>
    </source>
</evidence>
<dbReference type="InterPro" id="IPR047259">
    <property type="entry name" value="QUIRKY-like"/>
</dbReference>
<evidence type="ECO:0000313" key="5">
    <source>
        <dbReference type="Proteomes" id="UP000824890"/>
    </source>
</evidence>
<keyword evidence="1" id="KW-0677">Repeat</keyword>
<keyword evidence="5" id="KW-1185">Reference proteome</keyword>
<feature type="transmembrane region" description="Helical" evidence="2">
    <location>
        <begin position="194"/>
        <end position="221"/>
    </location>
</feature>
<dbReference type="Proteomes" id="UP000824890">
    <property type="component" value="Unassembled WGS sequence"/>
</dbReference>
<feature type="transmembrane region" description="Helical" evidence="2">
    <location>
        <begin position="109"/>
        <end position="127"/>
    </location>
</feature>
<evidence type="ECO:0000313" key="4">
    <source>
        <dbReference type="EMBL" id="KAH0861403.1"/>
    </source>
</evidence>
<reference evidence="4 5" key="1">
    <citation type="submission" date="2021-05" db="EMBL/GenBank/DDBJ databases">
        <title>Genome Assembly of Synthetic Allotetraploid Brassica napus Reveals Homoeologous Exchanges between Subgenomes.</title>
        <authorList>
            <person name="Davis J.T."/>
        </authorList>
    </citation>
    <scope>NUCLEOTIDE SEQUENCE [LARGE SCALE GENOMIC DNA]</scope>
    <source>
        <strain evidence="5">cv. Da-Ae</strain>
        <tissue evidence="4">Seedling</tissue>
    </source>
</reference>
<sequence length="251" mass="28335">TTGRERQRQSVHLGGSEKLKNGAKVDARIGKVRIRLSTLEADIIYILHSLSPSSCAPSKRVKENGRGATSCEIHLSVFGSHDLSLWPSSLPLMHYIHPFTIPSYEHCRGAMSIIYIFLIGLWNFRFMPRHPPHMDTKISCAEAASPDELDRNLTLFRIKGTRCCRIQMVVGDIATQGERFQALLSWRVPRATCFFVILCLVAALVLYVTPFKIVALVGGMFRMRQPKFRSKMPSAPSNFFRKLPSKADMML</sequence>
<comment type="caution">
    <text evidence="4">The sequence shown here is derived from an EMBL/GenBank/DDBJ whole genome shotgun (WGS) entry which is preliminary data.</text>
</comment>